<dbReference type="AlphaFoldDB" id="A0A4V3GFD0"/>
<proteinExistence type="predicted"/>
<sequence>MTTNQSGERQDLLDFLGKHRDFLRHTAQGLTDEQANTRSTVSALTVGGLIKHVASVEQHWADFAQGSEATPTEYTPEVIAAWENQFRLVEGETLAGVLAEYEKVAAATDELVRTLDLDTSYELPAAPWQPPGVFWSVRRVFLHITAETAQHAGHADIIRESIDGQKTMG</sequence>
<protein>
    <submittedName>
        <fullName evidence="1">Uncharacterized protein DUF664</fullName>
    </submittedName>
</protein>
<dbReference type="Gene3D" id="1.20.120.450">
    <property type="entry name" value="dinb family like domain"/>
    <property type="match status" value="1"/>
</dbReference>
<dbReference type="Pfam" id="PF04978">
    <property type="entry name" value="MST"/>
    <property type="match status" value="1"/>
</dbReference>
<dbReference type="EMBL" id="SODP01000003">
    <property type="protein sequence ID" value="TDW66329.1"/>
    <property type="molecule type" value="Genomic_DNA"/>
</dbReference>
<comment type="caution">
    <text evidence="1">The sequence shown here is derived from an EMBL/GenBank/DDBJ whole genome shotgun (WGS) entry which is preliminary data.</text>
</comment>
<gene>
    <name evidence="1" type="ORF">EV653_6355</name>
</gene>
<dbReference type="InterPro" id="IPR007061">
    <property type="entry name" value="MST-like"/>
</dbReference>
<dbReference type="SUPFAM" id="SSF109854">
    <property type="entry name" value="DinB/YfiT-like putative metalloenzymes"/>
    <property type="match status" value="1"/>
</dbReference>
<dbReference type="RefSeq" id="WP_134108186.1">
    <property type="nucleotide sequence ID" value="NZ_SODP01000003.1"/>
</dbReference>
<keyword evidence="2" id="KW-1185">Reference proteome</keyword>
<organism evidence="1 2">
    <name type="scientific">Kribbella pratensis</name>
    <dbReference type="NCBI Taxonomy" id="2512112"/>
    <lineage>
        <taxon>Bacteria</taxon>
        <taxon>Bacillati</taxon>
        <taxon>Actinomycetota</taxon>
        <taxon>Actinomycetes</taxon>
        <taxon>Propionibacteriales</taxon>
        <taxon>Kribbellaceae</taxon>
        <taxon>Kribbella</taxon>
    </lineage>
</organism>
<dbReference type="InterPro" id="IPR034660">
    <property type="entry name" value="DinB/YfiT-like"/>
</dbReference>
<evidence type="ECO:0000313" key="1">
    <source>
        <dbReference type="EMBL" id="TDW66329.1"/>
    </source>
</evidence>
<accession>A0A4V3GFD0</accession>
<dbReference type="Proteomes" id="UP000295146">
    <property type="component" value="Unassembled WGS sequence"/>
</dbReference>
<evidence type="ECO:0000313" key="2">
    <source>
        <dbReference type="Proteomes" id="UP000295146"/>
    </source>
</evidence>
<name>A0A4V3GFD0_9ACTN</name>
<reference evidence="1 2" key="1">
    <citation type="submission" date="2019-03" db="EMBL/GenBank/DDBJ databases">
        <title>Genomic Encyclopedia of Type Strains, Phase III (KMG-III): the genomes of soil and plant-associated and newly described type strains.</title>
        <authorList>
            <person name="Whitman W."/>
        </authorList>
    </citation>
    <scope>NUCLEOTIDE SEQUENCE [LARGE SCALE GENOMIC DNA]</scope>
    <source>
        <strain evidence="1 2">VKM Ac-2573</strain>
    </source>
</reference>
<dbReference type="OrthoDB" id="4548523at2"/>